<evidence type="ECO:0000313" key="2">
    <source>
        <dbReference type="Proteomes" id="UP000829401"/>
    </source>
</evidence>
<dbReference type="OrthoDB" id="2373315at2"/>
<dbReference type="Proteomes" id="UP000829401">
    <property type="component" value="Chromosome"/>
</dbReference>
<protein>
    <submittedName>
        <fullName evidence="1">Uncharacterized protein</fullName>
    </submittedName>
</protein>
<dbReference type="SUPFAM" id="SSF69304">
    <property type="entry name" value="Tricorn protease N-terminal domain"/>
    <property type="match status" value="1"/>
</dbReference>
<dbReference type="PROSITE" id="PS51257">
    <property type="entry name" value="PROKAR_LIPOPROTEIN"/>
    <property type="match status" value="1"/>
</dbReference>
<organism evidence="1 2">
    <name type="scientific">Alicyclobacillus acidoterrestris (strain ATCC 49025 / DSM 3922 / CIP 106132 / NCIMB 13137 / GD3B)</name>
    <dbReference type="NCBI Taxonomy" id="1356854"/>
    <lineage>
        <taxon>Bacteria</taxon>
        <taxon>Bacillati</taxon>
        <taxon>Bacillota</taxon>
        <taxon>Bacilli</taxon>
        <taxon>Bacillales</taxon>
        <taxon>Alicyclobacillaceae</taxon>
        <taxon>Alicyclobacillus</taxon>
    </lineage>
</organism>
<sequence length="380" mass="42087">MRNMFFGILAIVVITTTGCSAPSIANETRVNATSTDPKDKPIMVPQVNKTHTGSEEYKGTLHHGTGNLKPSAYSPDLGFLAEKQAAQYLSKTKIRVGYGSVVELKDNKSLPQPSRILGYEPDYIEASNNYVCWIYQSQGMGGPDNGEIIYAYNVQSGITTKLWSPAPGTNQQIMEFQLDANNLYYGVQSSNGDSVKIDVHHVELRTMTQNILTTSTGGKNDNVIEDFAVSDGYIAIVWTPGSHFLPDSGFNQSEPYTVTLNSLDLSSKRILYQGSNANSFDMDAKDGTWVWSDKSNGVECYSIKSNQTWNIATSASYVHTDGRYVWWKAIDTQACGGFDIKTQKEVKVRGLKNYQVLVSNGQTIFLTGNNDHDYYWDGME</sequence>
<name>T0D0T3_ALIAG</name>
<evidence type="ECO:0000313" key="1">
    <source>
        <dbReference type="EMBL" id="UNO48419.1"/>
    </source>
</evidence>
<accession>A0A9E6ZMR7</accession>
<gene>
    <name evidence="1" type="ORF">K1I37_17385</name>
</gene>
<keyword evidence="2" id="KW-1185">Reference proteome</keyword>
<dbReference type="STRING" id="1356854.N007_10020"/>
<accession>T0D0T3</accession>
<dbReference type="EMBL" id="CP080467">
    <property type="protein sequence ID" value="UNO48419.1"/>
    <property type="molecule type" value="Genomic_DNA"/>
</dbReference>
<dbReference type="AlphaFoldDB" id="T0D0T3"/>
<reference evidence="2" key="1">
    <citation type="journal article" date="2022" name="G3 (Bethesda)">
        <title>Unveiling the complete genome sequence of Alicyclobacillus acidoterrestris DSM 3922T, a taint-producing strain.</title>
        <authorList>
            <person name="Leonardo I.C."/>
            <person name="Barreto Crespo M.T."/>
            <person name="Gaspar F.B."/>
        </authorList>
    </citation>
    <scope>NUCLEOTIDE SEQUENCE [LARGE SCALE GENOMIC DNA]</scope>
    <source>
        <strain evidence="2">DSM 3922</strain>
    </source>
</reference>
<dbReference type="KEGG" id="aaco:K1I37_17385"/>
<dbReference type="RefSeq" id="WP_021297060.1">
    <property type="nucleotide sequence ID" value="NZ_AURB01000141.1"/>
</dbReference>
<proteinExistence type="predicted"/>